<feature type="domain" description="SANT" evidence="7">
    <location>
        <begin position="115"/>
        <end position="163"/>
    </location>
</feature>
<dbReference type="InterPro" id="IPR009057">
    <property type="entry name" value="Homeodomain-like_sf"/>
</dbReference>
<dbReference type="EMBL" id="JAXIOK010000010">
    <property type="protein sequence ID" value="KAK4761279.1"/>
    <property type="molecule type" value="Genomic_DNA"/>
</dbReference>
<evidence type="ECO:0000256" key="3">
    <source>
        <dbReference type="ARBA" id="ARBA00023125"/>
    </source>
</evidence>
<evidence type="ECO:0000259" key="8">
    <source>
        <dbReference type="PROSITE" id="PS51294"/>
    </source>
</evidence>
<dbReference type="NCBIfam" id="TIGR01557">
    <property type="entry name" value="myb_SHAQKYF"/>
    <property type="match status" value="1"/>
</dbReference>
<keyword evidence="4" id="KW-0804">Transcription</keyword>
<evidence type="ECO:0000256" key="2">
    <source>
        <dbReference type="ARBA" id="ARBA00023015"/>
    </source>
</evidence>
<dbReference type="PROSITE" id="PS50090">
    <property type="entry name" value="MYB_LIKE"/>
    <property type="match status" value="2"/>
</dbReference>
<protein>
    <submittedName>
        <fullName evidence="9">Uncharacterized protein</fullName>
    </submittedName>
</protein>
<dbReference type="Pfam" id="PF23082">
    <property type="entry name" value="Myb_DNA-binding_2"/>
    <property type="match status" value="1"/>
</dbReference>
<dbReference type="CDD" id="cd00167">
    <property type="entry name" value="SANT"/>
    <property type="match status" value="2"/>
</dbReference>
<dbReference type="Proteomes" id="UP001345219">
    <property type="component" value="Chromosome 5"/>
</dbReference>
<dbReference type="FunFam" id="1.10.10.60:FF:000154">
    <property type="entry name" value="Transcription factor SRM1"/>
    <property type="match status" value="1"/>
</dbReference>
<dbReference type="PANTHER" id="PTHR44042">
    <property type="entry name" value="DUPLICATED HOMEODOMAIN-LIKE SUPERFAMILY PROTEIN-RELATED"/>
    <property type="match status" value="1"/>
</dbReference>
<dbReference type="InterPro" id="IPR006447">
    <property type="entry name" value="Myb_dom_plants"/>
</dbReference>
<feature type="domain" description="Myb-like" evidence="6">
    <location>
        <begin position="21"/>
        <end position="69"/>
    </location>
</feature>
<dbReference type="Gene3D" id="1.10.10.60">
    <property type="entry name" value="Homeodomain-like"/>
    <property type="match status" value="2"/>
</dbReference>
<dbReference type="SUPFAM" id="SSF46689">
    <property type="entry name" value="Homeodomain-like"/>
    <property type="match status" value="2"/>
</dbReference>
<evidence type="ECO:0000256" key="5">
    <source>
        <dbReference type="ARBA" id="ARBA00023242"/>
    </source>
</evidence>
<keyword evidence="3" id="KW-0238">DNA-binding</keyword>
<reference evidence="9 10" key="1">
    <citation type="journal article" date="2023" name="Hortic Res">
        <title>Pangenome of water caltrop reveals structural variations and asymmetric subgenome divergence after allopolyploidization.</title>
        <authorList>
            <person name="Zhang X."/>
            <person name="Chen Y."/>
            <person name="Wang L."/>
            <person name="Yuan Y."/>
            <person name="Fang M."/>
            <person name="Shi L."/>
            <person name="Lu R."/>
            <person name="Comes H.P."/>
            <person name="Ma Y."/>
            <person name="Chen Y."/>
            <person name="Huang G."/>
            <person name="Zhou Y."/>
            <person name="Zheng Z."/>
            <person name="Qiu Y."/>
        </authorList>
    </citation>
    <scope>NUCLEOTIDE SEQUENCE [LARGE SCALE GENOMIC DNA]</scope>
    <source>
        <tissue evidence="9">Roots</tissue>
    </source>
</reference>
<proteinExistence type="predicted"/>
<name>A0AAN7KAH3_9MYRT</name>
<evidence type="ECO:0000259" key="6">
    <source>
        <dbReference type="PROSITE" id="PS50090"/>
    </source>
</evidence>
<keyword evidence="2" id="KW-0805">Transcription regulation</keyword>
<dbReference type="PANTHER" id="PTHR44042:SF6">
    <property type="entry name" value="DUPLICATED HOMEODOMAIN-LIKE SUPERFAMILY PROTEIN"/>
    <property type="match status" value="1"/>
</dbReference>
<dbReference type="InterPro" id="IPR017884">
    <property type="entry name" value="SANT_dom"/>
</dbReference>
<dbReference type="GO" id="GO:0003677">
    <property type="term" value="F:DNA binding"/>
    <property type="evidence" value="ECO:0007669"/>
    <property type="project" value="UniProtKB-KW"/>
</dbReference>
<dbReference type="GO" id="GO:0010468">
    <property type="term" value="P:regulation of gene expression"/>
    <property type="evidence" value="ECO:0007669"/>
    <property type="project" value="UniProtKB-ARBA"/>
</dbReference>
<dbReference type="PROSITE" id="PS51293">
    <property type="entry name" value="SANT"/>
    <property type="match status" value="1"/>
</dbReference>
<sequence length="274" mass="31579">MELETVYMGNPYLSSNWLFFSEWTREENKLFEWALAVFDEETPQRWANIAAMIPGKSELDVMTKYKELEEDLMEIEAGKVPFPWRFGPSFSVEERVYGGIRRRGPDHERKKGVPWTEEEHRRFLQGLLKYGKGDWRSISRDFVVSKTPTQVASHAQKYFIRQQLSTNSNSRDGRRRPSIHDITIRSLANSSLQPSENSTDNLTDSSSSSIRQFQELKPELVVSWPDKPSLWDVAPVEVGLQGMDLPLAAFGRFGLNSQINSTVAFWSTRHRICG</sequence>
<dbReference type="AlphaFoldDB" id="A0AAN7KAH3"/>
<dbReference type="PROSITE" id="PS51294">
    <property type="entry name" value="HTH_MYB"/>
    <property type="match status" value="1"/>
</dbReference>
<evidence type="ECO:0000256" key="1">
    <source>
        <dbReference type="ARBA" id="ARBA00004123"/>
    </source>
</evidence>
<dbReference type="InterPro" id="IPR001005">
    <property type="entry name" value="SANT/Myb"/>
</dbReference>
<gene>
    <name evidence="9" type="ORF">SAY87_006172</name>
</gene>
<dbReference type="InterPro" id="IPR017930">
    <property type="entry name" value="Myb_dom"/>
</dbReference>
<comment type="caution">
    <text evidence="9">The sequence shown here is derived from an EMBL/GenBank/DDBJ whole genome shotgun (WGS) entry which is preliminary data.</text>
</comment>
<organism evidence="9 10">
    <name type="scientific">Trapa incisa</name>
    <dbReference type="NCBI Taxonomy" id="236973"/>
    <lineage>
        <taxon>Eukaryota</taxon>
        <taxon>Viridiplantae</taxon>
        <taxon>Streptophyta</taxon>
        <taxon>Embryophyta</taxon>
        <taxon>Tracheophyta</taxon>
        <taxon>Spermatophyta</taxon>
        <taxon>Magnoliopsida</taxon>
        <taxon>eudicotyledons</taxon>
        <taxon>Gunneridae</taxon>
        <taxon>Pentapetalae</taxon>
        <taxon>rosids</taxon>
        <taxon>malvids</taxon>
        <taxon>Myrtales</taxon>
        <taxon>Lythraceae</taxon>
        <taxon>Trapa</taxon>
    </lineage>
</organism>
<feature type="domain" description="HTH myb-type" evidence="8">
    <location>
        <begin position="107"/>
        <end position="163"/>
    </location>
</feature>
<dbReference type="Pfam" id="PF00249">
    <property type="entry name" value="Myb_DNA-binding"/>
    <property type="match status" value="1"/>
</dbReference>
<feature type="domain" description="Myb-like" evidence="6">
    <location>
        <begin position="107"/>
        <end position="159"/>
    </location>
</feature>
<dbReference type="GO" id="GO:0005634">
    <property type="term" value="C:nucleus"/>
    <property type="evidence" value="ECO:0007669"/>
    <property type="project" value="UniProtKB-SubCell"/>
</dbReference>
<evidence type="ECO:0000313" key="10">
    <source>
        <dbReference type="Proteomes" id="UP001345219"/>
    </source>
</evidence>
<dbReference type="SMART" id="SM00717">
    <property type="entry name" value="SANT"/>
    <property type="match status" value="2"/>
</dbReference>
<evidence type="ECO:0000256" key="4">
    <source>
        <dbReference type="ARBA" id="ARBA00023163"/>
    </source>
</evidence>
<keyword evidence="10" id="KW-1185">Reference proteome</keyword>
<evidence type="ECO:0000259" key="7">
    <source>
        <dbReference type="PROSITE" id="PS51293"/>
    </source>
</evidence>
<accession>A0AAN7KAH3</accession>
<keyword evidence="5" id="KW-0539">Nucleus</keyword>
<dbReference type="FunFam" id="1.10.10.60:FF:000009">
    <property type="entry name" value="transcription factor MYB1R1"/>
    <property type="match status" value="1"/>
</dbReference>
<evidence type="ECO:0000313" key="9">
    <source>
        <dbReference type="EMBL" id="KAK4761279.1"/>
    </source>
</evidence>
<comment type="subcellular location">
    <subcellularLocation>
        <location evidence="1">Nucleus</location>
    </subcellularLocation>
</comment>